<comment type="caution">
    <text evidence="2">The sequence shown here is derived from an EMBL/GenBank/DDBJ whole genome shotgun (WGS) entry which is preliminary data.</text>
</comment>
<dbReference type="RefSeq" id="WP_311573020.1">
    <property type="nucleotide sequence ID" value="NZ_JAVRFH010000012.1"/>
</dbReference>
<keyword evidence="3" id="KW-1185">Reference proteome</keyword>
<feature type="region of interest" description="Disordered" evidence="1">
    <location>
        <begin position="136"/>
        <end position="169"/>
    </location>
</feature>
<dbReference type="EMBL" id="JAVRFH010000012">
    <property type="protein sequence ID" value="MDT0611522.1"/>
    <property type="molecule type" value="Genomic_DNA"/>
</dbReference>
<evidence type="ECO:0000256" key="1">
    <source>
        <dbReference type="SAM" id="MobiDB-lite"/>
    </source>
</evidence>
<evidence type="ECO:0000313" key="2">
    <source>
        <dbReference type="EMBL" id="MDT0611522.1"/>
    </source>
</evidence>
<accession>A0ABU3APL3</accession>
<sequence length="184" mass="20642">MLPPHRIRELLRELDDPAHLRVPARYDVPAAHRRFARLTDALERRFGRSVTAGGVQDASLYGYVSVPAPATATDRPLWVLMSNFGPLVTTGRGTGWGVPGCEEGLDAAFVTWLDELCTELGCVYVPAELLLEPYDGPSRLEDDWEEDDWEEGGEEDEETEGDENGQDEGAALPLAWWDRYFQFM</sequence>
<gene>
    <name evidence="2" type="ORF">RM812_14975</name>
</gene>
<reference evidence="2" key="1">
    <citation type="submission" date="2024-05" db="EMBL/GenBank/DDBJ databases">
        <title>30 novel species of actinomycetes from the DSMZ collection.</title>
        <authorList>
            <person name="Nouioui I."/>
        </authorList>
    </citation>
    <scope>NUCLEOTIDE SEQUENCE</scope>
    <source>
        <strain evidence="2">DSM 40712</strain>
    </source>
</reference>
<protein>
    <recommendedName>
        <fullName evidence="4">SUKH-4 immunity protein of toxin-antitoxin system</fullName>
    </recommendedName>
</protein>
<organism evidence="2 3">
    <name type="scientific">Streptomyces lancefieldiae</name>
    <dbReference type="NCBI Taxonomy" id="3075520"/>
    <lineage>
        <taxon>Bacteria</taxon>
        <taxon>Bacillati</taxon>
        <taxon>Actinomycetota</taxon>
        <taxon>Actinomycetes</taxon>
        <taxon>Kitasatosporales</taxon>
        <taxon>Streptomycetaceae</taxon>
        <taxon>Streptomyces</taxon>
    </lineage>
</organism>
<dbReference type="Proteomes" id="UP001180724">
    <property type="component" value="Unassembled WGS sequence"/>
</dbReference>
<feature type="compositionally biased region" description="Acidic residues" evidence="1">
    <location>
        <begin position="142"/>
        <end position="166"/>
    </location>
</feature>
<evidence type="ECO:0000313" key="3">
    <source>
        <dbReference type="Proteomes" id="UP001180724"/>
    </source>
</evidence>
<evidence type="ECO:0008006" key="4">
    <source>
        <dbReference type="Google" id="ProtNLM"/>
    </source>
</evidence>
<name>A0ABU3APL3_9ACTN</name>
<proteinExistence type="predicted"/>